<protein>
    <recommendedName>
        <fullName evidence="7">Transcription termination/antitermination protein NusA</fullName>
    </recommendedName>
</protein>
<comment type="function">
    <text evidence="7">Participates in both transcription termination and antitermination.</text>
</comment>
<dbReference type="Pfam" id="PF00575">
    <property type="entry name" value="S1"/>
    <property type="match status" value="1"/>
</dbReference>
<gene>
    <name evidence="7 9" type="primary">nusA</name>
</gene>
<accession>Q0H8T0</accession>
<dbReference type="InterPro" id="IPR036555">
    <property type="entry name" value="NusA_N_sf"/>
</dbReference>
<dbReference type="Gene3D" id="2.40.50.140">
    <property type="entry name" value="Nucleic acid-binding proteins"/>
    <property type="match status" value="1"/>
</dbReference>
<dbReference type="InterPro" id="IPR030842">
    <property type="entry name" value="TF_NusA_bacterial"/>
</dbReference>
<dbReference type="CDD" id="cd22529">
    <property type="entry name" value="KH-II_NusA_rpt2"/>
    <property type="match status" value="1"/>
</dbReference>
<dbReference type="GO" id="GO:0003700">
    <property type="term" value="F:DNA-binding transcription factor activity"/>
    <property type="evidence" value="ECO:0007669"/>
    <property type="project" value="InterPro"/>
</dbReference>
<dbReference type="PANTHER" id="PTHR22648">
    <property type="entry name" value="TRANSCRIPTION TERMINATION FACTOR NUSA"/>
    <property type="match status" value="1"/>
</dbReference>
<evidence type="ECO:0000256" key="5">
    <source>
        <dbReference type="ARBA" id="ARBA00023015"/>
    </source>
</evidence>
<dbReference type="HAMAP" id="MF_00945_B">
    <property type="entry name" value="NusA_B"/>
    <property type="match status" value="1"/>
</dbReference>
<sequence length="363" mass="41136">MISKDFFNTIEAVADERGLNKDQVLEAFEKGLIAGCKKAHGVRSCRVEIKEDKSEILLYKQYYVLDEDTLEEDMTSNPLNKEYTFITVEDAKEMKTRVKPGQLIEIKVDPKDFNLYAIKDFKNRFNEELTNKQKETIYNHFKAVEHEMVTARVTDVDDNYYKLELEKEMTTLLPKKEALPNDVFHVNDRIKVYITEVQSTTKWPKVFVSRVQNGLITRLLEELVPEIKEGIISIMGISRDAGDRSKIGVRSEDPKVDPIGACVGEGGQRIREIVKAISGEKIDLFRWSDNEQELIANALQPAKVVAVTKVNPKEKSALAIVPDDQLSLAIGKLGQNVKLAVQASGWSIDIKSETQAQQEGIIY</sequence>
<evidence type="ECO:0000256" key="1">
    <source>
        <dbReference type="ARBA" id="ARBA00022472"/>
    </source>
</evidence>
<comment type="similarity">
    <text evidence="7">Belongs to the NusA family.</text>
</comment>
<dbReference type="CDD" id="cd02134">
    <property type="entry name" value="KH-II_NusA_rpt1"/>
    <property type="match status" value="1"/>
</dbReference>
<dbReference type="InterPro" id="IPR025249">
    <property type="entry name" value="TF_NusA_KH_1st"/>
</dbReference>
<proteinExistence type="inferred from homology"/>
<keyword evidence="2 7" id="KW-0963">Cytoplasm</keyword>
<dbReference type="GO" id="GO:0031564">
    <property type="term" value="P:transcription antitermination"/>
    <property type="evidence" value="ECO:0007669"/>
    <property type="project" value="UniProtKB-UniRule"/>
</dbReference>
<evidence type="ECO:0000256" key="6">
    <source>
        <dbReference type="ARBA" id="ARBA00023163"/>
    </source>
</evidence>
<dbReference type="PROSITE" id="PS50084">
    <property type="entry name" value="KH_TYPE_1"/>
    <property type="match status" value="1"/>
</dbReference>
<dbReference type="AlphaFoldDB" id="Q0H8T0"/>
<keyword evidence="3 7" id="KW-0889">Transcription antitermination</keyword>
<reference evidence="9" key="1">
    <citation type="journal article" date="2006" name="J. Plant Pathol.">
        <title>NusA: comparative properties, phylogeny, and use in detection of group 16SrI phytoplasmas.</title>
        <authorList>
            <person name="Shao J.Y."/>
            <person name="Jomantiene R."/>
            <person name="Dally E.L."/>
            <person name="Zhao Y."/>
            <person name="Lee I.-M."/>
            <person name="Nuss D.L."/>
            <person name="Davis R.E."/>
        </authorList>
    </citation>
    <scope>NUCLEOTIDE SEQUENCE</scope>
    <source>
        <strain evidence="9">J233</strain>
    </source>
</reference>
<name>Q0H8T0_9MOLU</name>
<dbReference type="InterPro" id="IPR010213">
    <property type="entry name" value="TF_NusA"/>
</dbReference>
<dbReference type="FunFam" id="3.30.300.20:FF:000005">
    <property type="entry name" value="Transcription termination/antitermination protein NusA"/>
    <property type="match status" value="1"/>
</dbReference>
<keyword evidence="4 7" id="KW-0694">RNA-binding</keyword>
<comment type="subunit">
    <text evidence="7">Monomer. Binds directly to the core enzyme of the DNA-dependent RNA polymerase and to nascent RNA.</text>
</comment>
<keyword evidence="5 7" id="KW-0805">Transcription regulation</keyword>
<evidence type="ECO:0000256" key="3">
    <source>
        <dbReference type="ARBA" id="ARBA00022814"/>
    </source>
</evidence>
<dbReference type="GO" id="GO:0006353">
    <property type="term" value="P:DNA-templated transcription termination"/>
    <property type="evidence" value="ECO:0007669"/>
    <property type="project" value="UniProtKB-UniRule"/>
</dbReference>
<evidence type="ECO:0000313" key="9">
    <source>
        <dbReference type="EMBL" id="ABA43691.1"/>
    </source>
</evidence>
<keyword evidence="6 7" id="KW-0804">Transcription</keyword>
<feature type="domain" description="S1 motif" evidence="8">
    <location>
        <begin position="144"/>
        <end position="211"/>
    </location>
</feature>
<evidence type="ECO:0000256" key="2">
    <source>
        <dbReference type="ARBA" id="ARBA00022490"/>
    </source>
</evidence>
<dbReference type="PANTHER" id="PTHR22648:SF0">
    <property type="entry name" value="TRANSCRIPTION TERMINATION_ANTITERMINATION PROTEIN NUSA"/>
    <property type="match status" value="1"/>
</dbReference>
<dbReference type="SUPFAM" id="SSF50249">
    <property type="entry name" value="Nucleic acid-binding proteins"/>
    <property type="match status" value="1"/>
</dbReference>
<dbReference type="Gene3D" id="3.30.300.20">
    <property type="match status" value="2"/>
</dbReference>
<dbReference type="SUPFAM" id="SSF54814">
    <property type="entry name" value="Prokaryotic type KH domain (KH-domain type II)"/>
    <property type="match status" value="2"/>
</dbReference>
<evidence type="ECO:0000259" key="8">
    <source>
        <dbReference type="SMART" id="SM00316"/>
    </source>
</evidence>
<dbReference type="NCBIfam" id="TIGR01953">
    <property type="entry name" value="NusA"/>
    <property type="match status" value="1"/>
</dbReference>
<dbReference type="Pfam" id="PF26594">
    <property type="entry name" value="KH_NusA_2nd"/>
    <property type="match status" value="1"/>
</dbReference>
<organism evidence="9">
    <name type="scientific">Acholeplasma palmae</name>
    <dbReference type="NCBI Taxonomy" id="38986"/>
    <lineage>
        <taxon>Bacteria</taxon>
        <taxon>Bacillati</taxon>
        <taxon>Mycoplasmatota</taxon>
        <taxon>Mollicutes</taxon>
        <taxon>Acholeplasmatales</taxon>
        <taxon>Acholeplasmataceae</taxon>
        <taxon>Acholeplasma</taxon>
    </lineage>
</organism>
<keyword evidence="1 7" id="KW-0806">Transcription termination</keyword>
<dbReference type="GO" id="GO:0003723">
    <property type="term" value="F:RNA binding"/>
    <property type="evidence" value="ECO:0007669"/>
    <property type="project" value="UniProtKB-UniRule"/>
</dbReference>
<dbReference type="EMBL" id="DQ164210">
    <property type="protein sequence ID" value="ABA43691.1"/>
    <property type="molecule type" value="Genomic_DNA"/>
</dbReference>
<dbReference type="Pfam" id="PF13184">
    <property type="entry name" value="KH_NusA_1st"/>
    <property type="match status" value="1"/>
</dbReference>
<dbReference type="Pfam" id="PF08529">
    <property type="entry name" value="NusA_N"/>
    <property type="match status" value="1"/>
</dbReference>
<evidence type="ECO:0000256" key="7">
    <source>
        <dbReference type="HAMAP-Rule" id="MF_00945"/>
    </source>
</evidence>
<dbReference type="CDD" id="cd04455">
    <property type="entry name" value="S1_NusA"/>
    <property type="match status" value="1"/>
</dbReference>
<dbReference type="InterPro" id="IPR003029">
    <property type="entry name" value="S1_domain"/>
</dbReference>
<dbReference type="InterPro" id="IPR012340">
    <property type="entry name" value="NA-bd_OB-fold"/>
</dbReference>
<dbReference type="InterPro" id="IPR009019">
    <property type="entry name" value="KH_sf_prok-type"/>
</dbReference>
<dbReference type="InterPro" id="IPR013735">
    <property type="entry name" value="TF_NusA_N"/>
</dbReference>
<dbReference type="Gene3D" id="3.30.1480.10">
    <property type="entry name" value="NusA, N-terminal domain"/>
    <property type="match status" value="1"/>
</dbReference>
<evidence type="ECO:0000256" key="4">
    <source>
        <dbReference type="ARBA" id="ARBA00022884"/>
    </source>
</evidence>
<dbReference type="InterPro" id="IPR015946">
    <property type="entry name" value="KH_dom-like_a/b"/>
</dbReference>
<dbReference type="GO" id="GO:0005829">
    <property type="term" value="C:cytosol"/>
    <property type="evidence" value="ECO:0007669"/>
    <property type="project" value="TreeGrafter"/>
</dbReference>
<dbReference type="SMART" id="SM00316">
    <property type="entry name" value="S1"/>
    <property type="match status" value="1"/>
</dbReference>
<dbReference type="SUPFAM" id="SSF69705">
    <property type="entry name" value="Transcription factor NusA, N-terminal domain"/>
    <property type="match status" value="1"/>
</dbReference>
<comment type="subcellular location">
    <subcellularLocation>
        <location evidence="7">Cytoplasm</location>
    </subcellularLocation>
</comment>
<dbReference type="InterPro" id="IPR058582">
    <property type="entry name" value="KH_NusA_2nd"/>
</dbReference>